<dbReference type="AlphaFoldDB" id="A0A4R3UT53"/>
<evidence type="ECO:0000256" key="1">
    <source>
        <dbReference type="ARBA" id="ARBA00006723"/>
    </source>
</evidence>
<evidence type="ECO:0000313" key="4">
    <source>
        <dbReference type="EMBL" id="TCU93897.1"/>
    </source>
</evidence>
<dbReference type="InterPro" id="IPR004370">
    <property type="entry name" value="4-OT-like_dom"/>
</dbReference>
<dbReference type="OrthoDB" id="8527422at2"/>
<reference evidence="4 5" key="1">
    <citation type="submission" date="2019-03" db="EMBL/GenBank/DDBJ databases">
        <title>Genomic Encyclopedia of Type Strains, Phase IV (KMG-IV): sequencing the most valuable type-strain genomes for metagenomic binning, comparative biology and taxonomic classification.</title>
        <authorList>
            <person name="Goeker M."/>
        </authorList>
    </citation>
    <scope>NUCLEOTIDE SEQUENCE [LARGE SCALE GENOMIC DNA]</scope>
    <source>
        <strain evidence="4 5">DSM 100048</strain>
    </source>
</reference>
<proteinExistence type="inferred from homology"/>
<sequence length="61" mass="6875">MPEVVVYAVKGRSREQKKMLMQKITQAVVESFGIDGDRVIVQIVEADPDHKSRGGVLYSER</sequence>
<evidence type="ECO:0000256" key="2">
    <source>
        <dbReference type="ARBA" id="ARBA00023235"/>
    </source>
</evidence>
<dbReference type="Pfam" id="PF01361">
    <property type="entry name" value="Tautomerase"/>
    <property type="match status" value="1"/>
</dbReference>
<dbReference type="EMBL" id="SMBX01000010">
    <property type="protein sequence ID" value="TCU93897.1"/>
    <property type="molecule type" value="Genomic_DNA"/>
</dbReference>
<evidence type="ECO:0000313" key="5">
    <source>
        <dbReference type="Proteomes" id="UP000294692"/>
    </source>
</evidence>
<comment type="similarity">
    <text evidence="1">Belongs to the 4-oxalocrotonate tautomerase family.</text>
</comment>
<dbReference type="PANTHER" id="PTHR35530">
    <property type="entry name" value="TAUTOMERASE-RELATED"/>
    <property type="match status" value="1"/>
</dbReference>
<dbReference type="PANTHER" id="PTHR35530:SF1">
    <property type="entry name" value="2-HYDROXYMUCONATE TAUTOMERASE"/>
    <property type="match status" value="1"/>
</dbReference>
<dbReference type="GO" id="GO:0016853">
    <property type="term" value="F:isomerase activity"/>
    <property type="evidence" value="ECO:0007669"/>
    <property type="project" value="UniProtKB-KW"/>
</dbReference>
<dbReference type="RefSeq" id="WP_132477938.1">
    <property type="nucleotide sequence ID" value="NZ_JBHRVM010000001.1"/>
</dbReference>
<keyword evidence="2" id="KW-0413">Isomerase</keyword>
<dbReference type="Proteomes" id="UP000294692">
    <property type="component" value="Unassembled WGS sequence"/>
</dbReference>
<dbReference type="SUPFAM" id="SSF55331">
    <property type="entry name" value="Tautomerase/MIF"/>
    <property type="match status" value="1"/>
</dbReference>
<comment type="caution">
    <text evidence="4">The sequence shown here is derived from an EMBL/GenBank/DDBJ whole genome shotgun (WGS) entry which is preliminary data.</text>
</comment>
<dbReference type="InterPro" id="IPR014347">
    <property type="entry name" value="Tautomerase/MIF_sf"/>
</dbReference>
<dbReference type="Gene3D" id="3.30.429.10">
    <property type="entry name" value="Macrophage Migration Inhibitory Factor"/>
    <property type="match status" value="1"/>
</dbReference>
<gene>
    <name evidence="4" type="ORF">EV686_11064</name>
</gene>
<keyword evidence="5" id="KW-1185">Reference proteome</keyword>
<feature type="domain" description="4-oxalocrotonate tautomerase-like" evidence="3">
    <location>
        <begin position="2"/>
        <end position="59"/>
    </location>
</feature>
<evidence type="ECO:0000259" key="3">
    <source>
        <dbReference type="Pfam" id="PF01361"/>
    </source>
</evidence>
<organism evidence="4 5">
    <name type="scientific">Paracandidimonas soli</name>
    <dbReference type="NCBI Taxonomy" id="1917182"/>
    <lineage>
        <taxon>Bacteria</taxon>
        <taxon>Pseudomonadati</taxon>
        <taxon>Pseudomonadota</taxon>
        <taxon>Betaproteobacteria</taxon>
        <taxon>Burkholderiales</taxon>
        <taxon>Alcaligenaceae</taxon>
        <taxon>Paracandidimonas</taxon>
    </lineage>
</organism>
<protein>
    <submittedName>
        <fullName evidence="4">4-oxalocrotonate tautomerase</fullName>
    </submittedName>
</protein>
<accession>A0A4R3UT53</accession>
<name>A0A4R3UT53_9BURK</name>